<accession>A0ABQ3EVA5</accession>
<evidence type="ECO:0000313" key="1">
    <source>
        <dbReference type="EMBL" id="GHB53580.1"/>
    </source>
</evidence>
<organism evidence="1 2">
    <name type="scientific">Streptomyces cirratus</name>
    <dbReference type="NCBI Taxonomy" id="68187"/>
    <lineage>
        <taxon>Bacteria</taxon>
        <taxon>Bacillati</taxon>
        <taxon>Actinomycetota</taxon>
        <taxon>Actinomycetes</taxon>
        <taxon>Kitasatosporales</taxon>
        <taxon>Streptomycetaceae</taxon>
        <taxon>Streptomyces</taxon>
    </lineage>
</organism>
<gene>
    <name evidence="1" type="ORF">GCM10010347_24570</name>
</gene>
<protein>
    <recommendedName>
        <fullName evidence="3">SHOCT domain-containing protein</fullName>
    </recommendedName>
</protein>
<evidence type="ECO:0008006" key="3">
    <source>
        <dbReference type="Google" id="ProtNLM"/>
    </source>
</evidence>
<keyword evidence="2" id="KW-1185">Reference proteome</keyword>
<dbReference type="Proteomes" id="UP000642673">
    <property type="component" value="Unassembled WGS sequence"/>
</dbReference>
<evidence type="ECO:0000313" key="2">
    <source>
        <dbReference type="Proteomes" id="UP000642673"/>
    </source>
</evidence>
<comment type="caution">
    <text evidence="1">The sequence shown here is derived from an EMBL/GenBank/DDBJ whole genome shotgun (WGS) entry which is preliminary data.</text>
</comment>
<reference evidence="2" key="1">
    <citation type="journal article" date="2019" name="Int. J. Syst. Evol. Microbiol.">
        <title>The Global Catalogue of Microorganisms (GCM) 10K type strain sequencing project: providing services to taxonomists for standard genome sequencing and annotation.</title>
        <authorList>
            <consortium name="The Broad Institute Genomics Platform"/>
            <consortium name="The Broad Institute Genome Sequencing Center for Infectious Disease"/>
            <person name="Wu L."/>
            <person name="Ma J."/>
        </authorList>
    </citation>
    <scope>NUCLEOTIDE SEQUENCE [LARGE SCALE GENOMIC DNA]</scope>
    <source>
        <strain evidence="2">JCM 4738</strain>
    </source>
</reference>
<sequence>MFVYLIVRGRGTGARGSQRAHRYEEEVRSFVREAAGTTGGTGHVGERSGLAELKHRRDLTQGEYEQAKAKVLVG</sequence>
<proteinExistence type="predicted"/>
<dbReference type="RefSeq" id="WP_190184083.1">
    <property type="nucleotide sequence ID" value="NZ_BMVP01000003.1"/>
</dbReference>
<name>A0ABQ3EVA5_9ACTN</name>
<dbReference type="EMBL" id="BMVP01000003">
    <property type="protein sequence ID" value="GHB53580.1"/>
    <property type="molecule type" value="Genomic_DNA"/>
</dbReference>